<comment type="caution">
    <text evidence="1">The sequence shown here is derived from an EMBL/GenBank/DDBJ whole genome shotgun (WGS) entry which is preliminary data.</text>
</comment>
<keyword evidence="2" id="KW-1185">Reference proteome</keyword>
<proteinExistence type="predicted"/>
<dbReference type="AlphaFoldDB" id="A0A8H6HLQ6"/>
<dbReference type="Proteomes" id="UP000521943">
    <property type="component" value="Unassembled WGS sequence"/>
</dbReference>
<organism evidence="1 2">
    <name type="scientific">Ephemerocybe angulata</name>
    <dbReference type="NCBI Taxonomy" id="980116"/>
    <lineage>
        <taxon>Eukaryota</taxon>
        <taxon>Fungi</taxon>
        <taxon>Dikarya</taxon>
        <taxon>Basidiomycota</taxon>
        <taxon>Agaricomycotina</taxon>
        <taxon>Agaricomycetes</taxon>
        <taxon>Agaricomycetidae</taxon>
        <taxon>Agaricales</taxon>
        <taxon>Agaricineae</taxon>
        <taxon>Psathyrellaceae</taxon>
        <taxon>Ephemerocybe</taxon>
    </lineage>
</organism>
<dbReference type="EMBL" id="JACGCI010000075">
    <property type="protein sequence ID" value="KAF6748088.1"/>
    <property type="molecule type" value="Genomic_DNA"/>
</dbReference>
<name>A0A8H6HLQ6_9AGAR</name>
<sequence>MTMSRTTSLSSSSVHHLLDGAAGVDGNWVCDCGKVSLALFNLAMGITVINIEADNFPVEFMIIWGIRKVDKDIFPNLLSMTQAYWRKVSEKEPGIIQVKVVRATHQHAISRVMPGTGFSKLCGRIHPWFRRLDHYLQVHIRDSNLQTDGFT</sequence>
<accession>A0A8H6HLQ6</accession>
<evidence type="ECO:0000313" key="2">
    <source>
        <dbReference type="Proteomes" id="UP000521943"/>
    </source>
</evidence>
<protein>
    <submittedName>
        <fullName evidence="1">Uncharacterized protein</fullName>
    </submittedName>
</protein>
<gene>
    <name evidence="1" type="ORF">DFP72DRAFT_853904</name>
</gene>
<reference evidence="1 2" key="1">
    <citation type="submission" date="2020-07" db="EMBL/GenBank/DDBJ databases">
        <title>Comparative genomics of pyrophilous fungi reveals a link between fire events and developmental genes.</title>
        <authorList>
            <consortium name="DOE Joint Genome Institute"/>
            <person name="Steindorff A.S."/>
            <person name="Carver A."/>
            <person name="Calhoun S."/>
            <person name="Stillman K."/>
            <person name="Liu H."/>
            <person name="Lipzen A."/>
            <person name="Pangilinan J."/>
            <person name="Labutti K."/>
            <person name="Bruns T.D."/>
            <person name="Grigoriev I.V."/>
        </authorList>
    </citation>
    <scope>NUCLEOTIDE SEQUENCE [LARGE SCALE GENOMIC DNA]</scope>
    <source>
        <strain evidence="1 2">CBS 144469</strain>
    </source>
</reference>
<evidence type="ECO:0000313" key="1">
    <source>
        <dbReference type="EMBL" id="KAF6748088.1"/>
    </source>
</evidence>